<dbReference type="OrthoDB" id="9782576at2"/>
<dbReference type="InterPro" id="IPR036237">
    <property type="entry name" value="Xyl_isomerase-like_sf"/>
</dbReference>
<organism evidence="7 8">
    <name type="scientific">Terrisporobacter othiniensis</name>
    <dbReference type="NCBI Taxonomy" id="1577792"/>
    <lineage>
        <taxon>Bacteria</taxon>
        <taxon>Bacillati</taxon>
        <taxon>Bacillota</taxon>
        <taxon>Clostridia</taxon>
        <taxon>Peptostreptococcales</taxon>
        <taxon>Peptostreptococcaceae</taxon>
        <taxon>Terrisporobacter</taxon>
    </lineage>
</organism>
<name>A0A0B3VTF5_9FIRM</name>
<comment type="caution">
    <text evidence="7">The sequence shown here is derived from an EMBL/GenBank/DDBJ whole genome shotgun (WGS) entry which is preliminary data.</text>
</comment>
<dbReference type="NCBIfam" id="TIGR00629">
    <property type="entry name" value="uvde"/>
    <property type="match status" value="1"/>
</dbReference>
<dbReference type="PANTHER" id="PTHR31290:SF5">
    <property type="entry name" value="UV-DAMAGE ENDONUCLEASE"/>
    <property type="match status" value="1"/>
</dbReference>
<keyword evidence="6" id="KW-0234">DNA repair</keyword>
<evidence type="ECO:0000256" key="2">
    <source>
        <dbReference type="ARBA" id="ARBA00022759"/>
    </source>
</evidence>
<dbReference type="InterPro" id="IPR004601">
    <property type="entry name" value="UvdE"/>
</dbReference>
<evidence type="ECO:0000313" key="7">
    <source>
        <dbReference type="EMBL" id="KHS55894.1"/>
    </source>
</evidence>
<dbReference type="EMBL" id="JWHR01000134">
    <property type="protein sequence ID" value="KHS55894.1"/>
    <property type="molecule type" value="Genomic_DNA"/>
</dbReference>
<keyword evidence="4" id="KW-0228">DNA excision</keyword>
<reference evidence="7 8" key="1">
    <citation type="submission" date="2014-12" db="EMBL/GenBank/DDBJ databases">
        <title>Draft genome sequence of Terrisporobacter sp. 08-306576, isolated from the blood culture of a bacteremia patient.</title>
        <authorList>
            <person name="Lund L.C."/>
            <person name="Sydenham T.V."/>
            <person name="Hogh S.V."/>
            <person name="Skov M.N."/>
            <person name="Kemp M."/>
            <person name="Justesen U.S."/>
        </authorList>
    </citation>
    <scope>NUCLEOTIDE SEQUENCE [LARGE SCALE GENOMIC DNA]</scope>
    <source>
        <strain evidence="7 8">08-306576</strain>
    </source>
</reference>
<sequence length="319" mass="37195">MRVRLGYVAIALNLKNVTSSSTVTFANYNKLKSEEERLRKLKKVTFSNLEDLETILKYNIENNIHFYRLTSKLIPLTTHPEVVWAYEKYFSKELNRIGRIIKDSNMRLDAHPDQFNVINSVKEKVVEDTIRNLNHAVDLFELMNYDEGKLVIHTGSSVGGKEDSILRFISNYKTFPSRIKERLILENDDKVFTAKDVLRVCEEIEVPMVVDIHHHNCKNDGENMRDLLPHIFSTWDKEILPPKIHFSSPREGNLDRKHADYIDVNDFASFLDLAKESVNIDFDVMIEAKKKDQALFKLIKDLNKINYDCKFIDNSTIEI</sequence>
<dbReference type="Proteomes" id="UP000031189">
    <property type="component" value="Unassembled WGS sequence"/>
</dbReference>
<evidence type="ECO:0000256" key="3">
    <source>
        <dbReference type="ARBA" id="ARBA00022763"/>
    </source>
</evidence>
<dbReference type="Gene3D" id="3.20.20.150">
    <property type="entry name" value="Divalent-metal-dependent TIM barrel enzymes"/>
    <property type="match status" value="1"/>
</dbReference>
<protein>
    <submittedName>
        <fullName evidence="7">UV damage repair endonuclease UvdE</fullName>
    </submittedName>
</protein>
<dbReference type="GO" id="GO:0004519">
    <property type="term" value="F:endonuclease activity"/>
    <property type="evidence" value="ECO:0007669"/>
    <property type="project" value="UniProtKB-KW"/>
</dbReference>
<keyword evidence="5" id="KW-0378">Hydrolase</keyword>
<dbReference type="GO" id="GO:0016787">
    <property type="term" value="F:hydrolase activity"/>
    <property type="evidence" value="ECO:0007669"/>
    <property type="project" value="UniProtKB-KW"/>
</dbReference>
<dbReference type="STRING" id="1577792.QX51_16785"/>
<keyword evidence="2 7" id="KW-0255">Endonuclease</keyword>
<keyword evidence="1" id="KW-0540">Nuclease</keyword>
<proteinExistence type="predicted"/>
<dbReference type="SUPFAM" id="SSF51658">
    <property type="entry name" value="Xylose isomerase-like"/>
    <property type="match status" value="1"/>
</dbReference>
<keyword evidence="3" id="KW-0227">DNA damage</keyword>
<evidence type="ECO:0000256" key="6">
    <source>
        <dbReference type="ARBA" id="ARBA00023204"/>
    </source>
</evidence>
<evidence type="ECO:0000256" key="4">
    <source>
        <dbReference type="ARBA" id="ARBA00022769"/>
    </source>
</evidence>
<evidence type="ECO:0000256" key="1">
    <source>
        <dbReference type="ARBA" id="ARBA00022722"/>
    </source>
</evidence>
<gene>
    <name evidence="7" type="ORF">QX51_16785</name>
</gene>
<evidence type="ECO:0000256" key="5">
    <source>
        <dbReference type="ARBA" id="ARBA00022801"/>
    </source>
</evidence>
<evidence type="ECO:0000313" key="8">
    <source>
        <dbReference type="Proteomes" id="UP000031189"/>
    </source>
</evidence>
<keyword evidence="8" id="KW-1185">Reference proteome</keyword>
<dbReference type="GO" id="GO:0006289">
    <property type="term" value="P:nucleotide-excision repair"/>
    <property type="evidence" value="ECO:0007669"/>
    <property type="project" value="InterPro"/>
</dbReference>
<dbReference type="PANTHER" id="PTHR31290">
    <property type="entry name" value="UV-DAMAGE ENDONUCLEASE"/>
    <property type="match status" value="1"/>
</dbReference>
<dbReference type="AlphaFoldDB" id="A0A0B3VTF5"/>
<dbReference type="GO" id="GO:0009411">
    <property type="term" value="P:response to UV"/>
    <property type="evidence" value="ECO:0007669"/>
    <property type="project" value="InterPro"/>
</dbReference>
<accession>A0A0B3VTF5</accession>
<dbReference type="Pfam" id="PF03851">
    <property type="entry name" value="UvdE"/>
    <property type="match status" value="1"/>
</dbReference>
<dbReference type="RefSeq" id="WP_039681055.1">
    <property type="nucleotide sequence ID" value="NZ_JAWGXO010000016.1"/>
</dbReference>